<dbReference type="AlphaFoldDB" id="A0A3B4U5U9"/>
<protein>
    <submittedName>
        <fullName evidence="1">Uncharacterized protein</fullName>
    </submittedName>
</protein>
<proteinExistence type="predicted"/>
<evidence type="ECO:0000313" key="1">
    <source>
        <dbReference type="Ensembl" id="ENSSDUP00000013974.1"/>
    </source>
</evidence>
<sequence>MTALPFPCPVHMGVTGGLQTQLHKYTLEGNLTKLEKLLKKGMQLVTVNYCSVTVL</sequence>
<organism evidence="1 2">
    <name type="scientific">Seriola dumerili</name>
    <name type="common">Greater amberjack</name>
    <name type="synonym">Caranx dumerili</name>
    <dbReference type="NCBI Taxonomy" id="41447"/>
    <lineage>
        <taxon>Eukaryota</taxon>
        <taxon>Metazoa</taxon>
        <taxon>Chordata</taxon>
        <taxon>Craniata</taxon>
        <taxon>Vertebrata</taxon>
        <taxon>Euteleostomi</taxon>
        <taxon>Actinopterygii</taxon>
        <taxon>Neopterygii</taxon>
        <taxon>Teleostei</taxon>
        <taxon>Neoteleostei</taxon>
        <taxon>Acanthomorphata</taxon>
        <taxon>Carangaria</taxon>
        <taxon>Carangiformes</taxon>
        <taxon>Carangidae</taxon>
        <taxon>Seriola</taxon>
    </lineage>
</organism>
<reference evidence="1" key="1">
    <citation type="submission" date="2025-08" db="UniProtKB">
        <authorList>
            <consortium name="Ensembl"/>
        </authorList>
    </citation>
    <scope>IDENTIFICATION</scope>
</reference>
<dbReference type="OMA" id="LVTVNYC"/>
<dbReference type="Proteomes" id="UP000261420">
    <property type="component" value="Unplaced"/>
</dbReference>
<keyword evidence="2" id="KW-1185">Reference proteome</keyword>
<evidence type="ECO:0000313" key="2">
    <source>
        <dbReference type="Proteomes" id="UP000261420"/>
    </source>
</evidence>
<dbReference type="GeneTree" id="ENSGT01030000235478"/>
<dbReference type="Ensembl" id="ENSSDUT00000014243.1">
    <property type="protein sequence ID" value="ENSSDUP00000013974.1"/>
    <property type="gene ID" value="ENSSDUG00000010180.1"/>
</dbReference>
<accession>A0A3B4U5U9</accession>
<reference evidence="1" key="2">
    <citation type="submission" date="2025-09" db="UniProtKB">
        <authorList>
            <consortium name="Ensembl"/>
        </authorList>
    </citation>
    <scope>IDENTIFICATION</scope>
</reference>
<name>A0A3B4U5U9_SERDU</name>